<evidence type="ECO:0000256" key="1">
    <source>
        <dbReference type="SAM" id="MobiDB-lite"/>
    </source>
</evidence>
<feature type="transmembrane region" description="Helical" evidence="2">
    <location>
        <begin position="123"/>
        <end position="149"/>
    </location>
</feature>
<protein>
    <submittedName>
        <fullName evidence="3">Uncharacterized protein</fullName>
    </submittedName>
</protein>
<evidence type="ECO:0000313" key="4">
    <source>
        <dbReference type="Proteomes" id="UP001314263"/>
    </source>
</evidence>
<sequence length="150" mass="16437">MHDSASPRGKAKGEEQHASASSDSRNGESYHALDIKDDAYDDGGYDPTEHSPMYNVDMDPGDRTAVFDLALEDDSDDGGGLLDWNLLAGKQKRKCCWCDWSWLPGLSGPGPSWWRALSARQRLAVQGCAVFCLVVALFAIIVVITLSVYR</sequence>
<keyword evidence="2" id="KW-0472">Membrane</keyword>
<keyword evidence="4" id="KW-1185">Reference proteome</keyword>
<feature type="region of interest" description="Disordered" evidence="1">
    <location>
        <begin position="1"/>
        <end position="59"/>
    </location>
</feature>
<organism evidence="3 4">
    <name type="scientific">Coccomyxa viridis</name>
    <dbReference type="NCBI Taxonomy" id="1274662"/>
    <lineage>
        <taxon>Eukaryota</taxon>
        <taxon>Viridiplantae</taxon>
        <taxon>Chlorophyta</taxon>
        <taxon>core chlorophytes</taxon>
        <taxon>Trebouxiophyceae</taxon>
        <taxon>Trebouxiophyceae incertae sedis</taxon>
        <taxon>Coccomyxaceae</taxon>
        <taxon>Coccomyxa</taxon>
    </lineage>
</organism>
<feature type="compositionally biased region" description="Basic and acidic residues" evidence="1">
    <location>
        <begin position="1"/>
        <end position="17"/>
    </location>
</feature>
<feature type="compositionally biased region" description="Basic and acidic residues" evidence="1">
    <location>
        <begin position="25"/>
        <end position="38"/>
    </location>
</feature>
<gene>
    <name evidence="3" type="ORF">CVIRNUC_002779</name>
</gene>
<proteinExistence type="predicted"/>
<dbReference type="AlphaFoldDB" id="A0AAV1HZD3"/>
<keyword evidence="2" id="KW-1133">Transmembrane helix</keyword>
<dbReference type="Proteomes" id="UP001314263">
    <property type="component" value="Unassembled WGS sequence"/>
</dbReference>
<keyword evidence="2" id="KW-0812">Transmembrane</keyword>
<reference evidence="3 4" key="1">
    <citation type="submission" date="2023-10" db="EMBL/GenBank/DDBJ databases">
        <authorList>
            <person name="Maclean D."/>
            <person name="Macfadyen A."/>
        </authorList>
    </citation>
    <scope>NUCLEOTIDE SEQUENCE [LARGE SCALE GENOMIC DNA]</scope>
</reference>
<dbReference type="EMBL" id="CAUYUE010000004">
    <property type="protein sequence ID" value="CAK0760536.1"/>
    <property type="molecule type" value="Genomic_DNA"/>
</dbReference>
<evidence type="ECO:0000313" key="3">
    <source>
        <dbReference type="EMBL" id="CAK0760536.1"/>
    </source>
</evidence>
<evidence type="ECO:0000256" key="2">
    <source>
        <dbReference type="SAM" id="Phobius"/>
    </source>
</evidence>
<name>A0AAV1HZD3_9CHLO</name>
<comment type="caution">
    <text evidence="3">The sequence shown here is derived from an EMBL/GenBank/DDBJ whole genome shotgun (WGS) entry which is preliminary data.</text>
</comment>
<accession>A0AAV1HZD3</accession>